<dbReference type="InterPro" id="IPR014710">
    <property type="entry name" value="RmlC-like_jellyroll"/>
</dbReference>
<evidence type="ECO:0000256" key="1">
    <source>
        <dbReference type="SAM" id="MobiDB-lite"/>
    </source>
</evidence>
<feature type="region of interest" description="Disordered" evidence="1">
    <location>
        <begin position="1"/>
        <end position="29"/>
    </location>
</feature>
<name>A0ABR9PZE0_9BACT</name>
<protein>
    <recommendedName>
        <fullName evidence="2">ChrR-like cupin domain-containing protein</fullName>
    </recommendedName>
</protein>
<sequence length="138" mass="15249">MACSSVTLAPQCQERGRMPPTDSFPRTQRPVVPPWSSVRIDDVEPVVVGPGCLRRDLPSTRDVKVWVVDMAPGSQWPHVDVHDTGEEVLVMSGELIEGEQRLGPGSYLFFPPASRHQPRTETGVRLFGINLVVPPEAR</sequence>
<comment type="caution">
    <text evidence="3">The sequence shown here is derived from an EMBL/GenBank/DDBJ whole genome shotgun (WGS) entry which is preliminary data.</text>
</comment>
<keyword evidence="4" id="KW-1185">Reference proteome</keyword>
<evidence type="ECO:0000259" key="2">
    <source>
        <dbReference type="Pfam" id="PF12973"/>
    </source>
</evidence>
<organism evidence="3 4">
    <name type="scientific">Corallococcus soli</name>
    <dbReference type="NCBI Taxonomy" id="2710757"/>
    <lineage>
        <taxon>Bacteria</taxon>
        <taxon>Pseudomonadati</taxon>
        <taxon>Myxococcota</taxon>
        <taxon>Myxococcia</taxon>
        <taxon>Myxococcales</taxon>
        <taxon>Cystobacterineae</taxon>
        <taxon>Myxococcaceae</taxon>
        <taxon>Corallococcus</taxon>
    </lineage>
</organism>
<dbReference type="InterPro" id="IPR011051">
    <property type="entry name" value="RmlC_Cupin_sf"/>
</dbReference>
<accession>A0ABR9PZE0</accession>
<feature type="compositionally biased region" description="Polar residues" evidence="1">
    <location>
        <begin position="1"/>
        <end position="10"/>
    </location>
</feature>
<dbReference type="InterPro" id="IPR025979">
    <property type="entry name" value="ChrR-like_cupin_dom"/>
</dbReference>
<feature type="domain" description="ChrR-like cupin" evidence="2">
    <location>
        <begin position="47"/>
        <end position="126"/>
    </location>
</feature>
<dbReference type="Proteomes" id="UP001516472">
    <property type="component" value="Unassembled WGS sequence"/>
</dbReference>
<gene>
    <name evidence="3" type="ORF">G4177_34225</name>
</gene>
<evidence type="ECO:0000313" key="4">
    <source>
        <dbReference type="Proteomes" id="UP001516472"/>
    </source>
</evidence>
<proteinExistence type="predicted"/>
<reference evidence="3 4" key="1">
    <citation type="submission" date="2020-02" db="EMBL/GenBank/DDBJ databases">
        <authorList>
            <person name="Babadi Z.K."/>
            <person name="Risdian C."/>
            <person name="Ebrahimipour G.H."/>
            <person name="Wink J."/>
        </authorList>
    </citation>
    <scope>NUCLEOTIDE SEQUENCE [LARGE SCALE GENOMIC DNA]</scope>
    <source>
        <strain evidence="3 4">ZKHCc1 1396</strain>
    </source>
</reference>
<dbReference type="Pfam" id="PF12973">
    <property type="entry name" value="Cupin_7"/>
    <property type="match status" value="1"/>
</dbReference>
<dbReference type="EMBL" id="JAAIYO010000017">
    <property type="protein sequence ID" value="MBE4753219.1"/>
    <property type="molecule type" value="Genomic_DNA"/>
</dbReference>
<dbReference type="SUPFAM" id="SSF51182">
    <property type="entry name" value="RmlC-like cupins"/>
    <property type="match status" value="1"/>
</dbReference>
<evidence type="ECO:0000313" key="3">
    <source>
        <dbReference type="EMBL" id="MBE4753219.1"/>
    </source>
</evidence>
<dbReference type="Gene3D" id="2.60.120.10">
    <property type="entry name" value="Jelly Rolls"/>
    <property type="match status" value="1"/>
</dbReference>